<feature type="transmembrane region" description="Helical" evidence="13">
    <location>
        <begin position="458"/>
        <end position="483"/>
    </location>
</feature>
<comment type="subcellular location">
    <subcellularLocation>
        <location evidence="2">Membrane</location>
        <topology evidence="2">Multi-pass membrane protein</topology>
    </subcellularLocation>
</comment>
<keyword evidence="8 13" id="KW-1133">Transmembrane helix</keyword>
<evidence type="ECO:0000313" key="18">
    <source>
        <dbReference type="Proteomes" id="UP000215902"/>
    </source>
</evidence>
<protein>
    <recommendedName>
        <fullName evidence="12">ascorbate ferrireductase (transmembrane)</fullName>
        <ecNumber evidence="12">7.2.1.3</ecNumber>
    </recommendedName>
</protein>
<dbReference type="CDD" id="cd08760">
    <property type="entry name" value="Cyt_b561_FRRS1_like"/>
    <property type="match status" value="1"/>
</dbReference>
<dbReference type="Pfam" id="PF02014">
    <property type="entry name" value="Reeler"/>
    <property type="match status" value="1"/>
</dbReference>
<dbReference type="Gene3D" id="2.60.40.4060">
    <property type="entry name" value="Reeler domain"/>
    <property type="match status" value="1"/>
</dbReference>
<evidence type="ECO:0000256" key="1">
    <source>
        <dbReference type="ARBA" id="ARBA00001970"/>
    </source>
</evidence>
<evidence type="ECO:0000256" key="11">
    <source>
        <dbReference type="ARBA" id="ARBA00023180"/>
    </source>
</evidence>
<dbReference type="Gene3D" id="1.20.120.1770">
    <property type="match status" value="1"/>
</dbReference>
<comment type="cofactor">
    <cofactor evidence="1">
        <name>heme b</name>
        <dbReference type="ChEBI" id="CHEBI:60344"/>
    </cofactor>
</comment>
<dbReference type="EMBL" id="NIVC01001388">
    <property type="protein sequence ID" value="PAA68552.1"/>
    <property type="molecule type" value="Genomic_DNA"/>
</dbReference>
<evidence type="ECO:0000256" key="14">
    <source>
        <dbReference type="SAM" id="SignalP"/>
    </source>
</evidence>
<evidence type="ECO:0000256" key="12">
    <source>
        <dbReference type="ARBA" id="ARBA00024225"/>
    </source>
</evidence>
<dbReference type="PROSITE" id="PS50939">
    <property type="entry name" value="CYTOCHROME_B561"/>
    <property type="match status" value="1"/>
</dbReference>
<evidence type="ECO:0000259" key="15">
    <source>
        <dbReference type="PROSITE" id="PS50939"/>
    </source>
</evidence>
<dbReference type="SMART" id="SM00665">
    <property type="entry name" value="B561"/>
    <property type="match status" value="1"/>
</dbReference>
<evidence type="ECO:0000313" key="17">
    <source>
        <dbReference type="EMBL" id="PAA68552.1"/>
    </source>
</evidence>
<dbReference type="Pfam" id="PF03188">
    <property type="entry name" value="Cytochrom_B561"/>
    <property type="match status" value="1"/>
</dbReference>
<feature type="transmembrane region" description="Helical" evidence="13">
    <location>
        <begin position="426"/>
        <end position="446"/>
    </location>
</feature>
<feature type="chain" id="PRO_5012537648" description="ascorbate ferrireductase (transmembrane)" evidence="14">
    <location>
        <begin position="25"/>
        <end position="657"/>
    </location>
</feature>
<evidence type="ECO:0000256" key="8">
    <source>
        <dbReference type="ARBA" id="ARBA00022989"/>
    </source>
</evidence>
<feature type="transmembrane region" description="Helical" evidence="13">
    <location>
        <begin position="495"/>
        <end position="515"/>
    </location>
</feature>
<evidence type="ECO:0000256" key="13">
    <source>
        <dbReference type="SAM" id="Phobius"/>
    </source>
</evidence>
<evidence type="ECO:0000256" key="9">
    <source>
        <dbReference type="ARBA" id="ARBA00023004"/>
    </source>
</evidence>
<dbReference type="EC" id="7.2.1.3" evidence="12"/>
<dbReference type="InterPro" id="IPR002861">
    <property type="entry name" value="Reeler_dom"/>
</dbReference>
<evidence type="ECO:0000256" key="2">
    <source>
        <dbReference type="ARBA" id="ARBA00004141"/>
    </source>
</evidence>
<evidence type="ECO:0000256" key="7">
    <source>
        <dbReference type="ARBA" id="ARBA00022982"/>
    </source>
</evidence>
<keyword evidence="11" id="KW-0325">Glycoprotein</keyword>
<feature type="transmembrane region" description="Helical" evidence="13">
    <location>
        <begin position="536"/>
        <end position="555"/>
    </location>
</feature>
<keyword evidence="3" id="KW-0813">Transport</keyword>
<dbReference type="PANTHER" id="PTHR15422">
    <property type="entry name" value="OS05G0565100 PROTEIN"/>
    <property type="match status" value="1"/>
</dbReference>
<feature type="domain" description="Reelin" evidence="16">
    <location>
        <begin position="19"/>
        <end position="207"/>
    </location>
</feature>
<keyword evidence="6" id="KW-0479">Metal-binding</keyword>
<feature type="domain" description="Cytochrome b561" evidence="15">
    <location>
        <begin position="385"/>
        <end position="587"/>
    </location>
</feature>
<accession>A0A267F6A6</accession>
<dbReference type="OrthoDB" id="6071940at2759"/>
<evidence type="ECO:0000256" key="4">
    <source>
        <dbReference type="ARBA" id="ARBA00022617"/>
    </source>
</evidence>
<dbReference type="AlphaFoldDB" id="A0A267F6A6"/>
<keyword evidence="18" id="KW-1185">Reference proteome</keyword>
<name>A0A267F6A6_9PLAT</name>
<feature type="signal peptide" evidence="14">
    <location>
        <begin position="1"/>
        <end position="24"/>
    </location>
</feature>
<evidence type="ECO:0000256" key="6">
    <source>
        <dbReference type="ARBA" id="ARBA00022723"/>
    </source>
</evidence>
<keyword evidence="5 13" id="KW-0812">Transmembrane</keyword>
<feature type="transmembrane region" description="Helical" evidence="13">
    <location>
        <begin position="561"/>
        <end position="584"/>
    </location>
</feature>
<evidence type="ECO:0000256" key="5">
    <source>
        <dbReference type="ARBA" id="ARBA00022692"/>
    </source>
</evidence>
<organism evidence="17 18">
    <name type="scientific">Macrostomum lignano</name>
    <dbReference type="NCBI Taxonomy" id="282301"/>
    <lineage>
        <taxon>Eukaryota</taxon>
        <taxon>Metazoa</taxon>
        <taxon>Spiralia</taxon>
        <taxon>Lophotrochozoa</taxon>
        <taxon>Platyhelminthes</taxon>
        <taxon>Rhabditophora</taxon>
        <taxon>Macrostomorpha</taxon>
        <taxon>Macrostomida</taxon>
        <taxon>Macrostomidae</taxon>
        <taxon>Macrostomum</taxon>
    </lineage>
</organism>
<dbReference type="GO" id="GO:0016020">
    <property type="term" value="C:membrane"/>
    <property type="evidence" value="ECO:0007669"/>
    <property type="project" value="UniProtKB-SubCell"/>
</dbReference>
<gene>
    <name evidence="17" type="ORF">BOX15_Mlig034282g1</name>
</gene>
<dbReference type="GO" id="GO:0140575">
    <property type="term" value="F:transmembrane monodehydroascorbate reductase activity"/>
    <property type="evidence" value="ECO:0007669"/>
    <property type="project" value="InterPro"/>
</dbReference>
<sequence length="657" mass="71263">MKNLNAASSFSIFAALLAAVLVDAYPMGPPAAACLNQQPFHTKTKKAGATDLYPGVAGKAQFAITVGSTTWSAGGTLTVTLAGASGSTKFAGFVMKAVRASNGYTNTNLGPLLGSFACSTSAGLTAPPRYFSVYAPGGENNCVAHSTGDDDMYSSVTCTWTAPTTNEGPIMFSATVVSDYDKYQTQIQSAAIPNSAGAANFSTGNDTLQSMPTMFGCGSTKTCSLYPPSCDTRGGCRYGVMITPMPSTNQLMFEIFGHTFDWLAVGLGDSTEMEDLEIVLCGYDSKNSKTRMEFGFAPGEFFVPVYRSDITDMKSRIELGNADAASLPVQPNRISCQFVRPVDATFSYYRYNRTSTTSSLVSVTSKMSAEGKFVILAQGLNVPNTPNLGKHTHIPLRSPVRLTPMGNKATVYFSGIEAKVQTHGTLMTIFWLFLCGLSIVVARHTRPVLTQELVKKQLWFLIHVCAMVIGYVIALAGFIYILVKEGEWETDSQVHGIFGVIGMSLGLINIIAGIFRPHPGTKNRSIFNRLHRWNGLLAMAFATVAIWLGATFESLRPEFRFWAVIVLAIYTGMQIIAMILFECLRIRAVRNKKLEGAISRRFELTDKSTESVAATNSEPEPKIKGKQLEHVNEGWLVAYACVFLALAAAFWAGLWMH</sequence>
<dbReference type="STRING" id="282301.A0A267F6A6"/>
<evidence type="ECO:0000256" key="10">
    <source>
        <dbReference type="ARBA" id="ARBA00023136"/>
    </source>
</evidence>
<dbReference type="InterPro" id="IPR042307">
    <property type="entry name" value="Reeler_sf"/>
</dbReference>
<keyword evidence="14" id="KW-0732">Signal</keyword>
<dbReference type="GO" id="GO:0046872">
    <property type="term" value="F:metal ion binding"/>
    <property type="evidence" value="ECO:0007669"/>
    <property type="project" value="UniProtKB-KW"/>
</dbReference>
<comment type="caution">
    <text evidence="17">The sequence shown here is derived from an EMBL/GenBank/DDBJ whole genome shotgun (WGS) entry which is preliminary data.</text>
</comment>
<reference evidence="17 18" key="1">
    <citation type="submission" date="2017-06" db="EMBL/GenBank/DDBJ databases">
        <title>A platform for efficient transgenesis in Macrostomum lignano, a flatworm model organism for stem cell research.</title>
        <authorList>
            <person name="Berezikov E."/>
        </authorList>
    </citation>
    <scope>NUCLEOTIDE SEQUENCE [LARGE SCALE GENOMIC DNA]</scope>
    <source>
        <strain evidence="17">DV1</strain>
        <tissue evidence="17">Whole organism</tissue>
    </source>
</reference>
<dbReference type="InterPro" id="IPR045150">
    <property type="entry name" value="CYB561D1/2"/>
</dbReference>
<dbReference type="GO" id="GO:0020037">
    <property type="term" value="F:heme binding"/>
    <property type="evidence" value="ECO:0007669"/>
    <property type="project" value="TreeGrafter"/>
</dbReference>
<keyword evidence="4" id="KW-0349">Heme</keyword>
<evidence type="ECO:0000256" key="3">
    <source>
        <dbReference type="ARBA" id="ARBA00022448"/>
    </source>
</evidence>
<proteinExistence type="predicted"/>
<dbReference type="GO" id="GO:0140571">
    <property type="term" value="F:transmembrane ascorbate ferrireductase activity"/>
    <property type="evidence" value="ECO:0007669"/>
    <property type="project" value="UniProtKB-EC"/>
</dbReference>
<keyword evidence="9" id="KW-0408">Iron</keyword>
<keyword evidence="10 13" id="KW-0472">Membrane</keyword>
<dbReference type="PANTHER" id="PTHR15422:SF24">
    <property type="entry name" value="DOMON RELATED DOMAIN-CONTAINING PROTEIN"/>
    <property type="match status" value="1"/>
</dbReference>
<dbReference type="Proteomes" id="UP000215902">
    <property type="component" value="Unassembled WGS sequence"/>
</dbReference>
<keyword evidence="7" id="KW-0249">Electron transport</keyword>
<dbReference type="CDD" id="cd08544">
    <property type="entry name" value="Reeler"/>
    <property type="match status" value="1"/>
</dbReference>
<evidence type="ECO:0000259" key="16">
    <source>
        <dbReference type="PROSITE" id="PS51019"/>
    </source>
</evidence>
<feature type="transmembrane region" description="Helical" evidence="13">
    <location>
        <begin position="634"/>
        <end position="656"/>
    </location>
</feature>
<dbReference type="PROSITE" id="PS51019">
    <property type="entry name" value="REELIN"/>
    <property type="match status" value="1"/>
</dbReference>
<dbReference type="InterPro" id="IPR006593">
    <property type="entry name" value="Cyt_b561/ferric_Rdtase_TM"/>
</dbReference>